<gene>
    <name evidence="1" type="ORF">PRELSG_0415000</name>
</gene>
<dbReference type="RefSeq" id="XP_028531809.1">
    <property type="nucleotide sequence ID" value="XM_028680298.1"/>
</dbReference>
<dbReference type="VEuPathDB" id="PlasmoDB:PRELSG_0415000"/>
<evidence type="ECO:0000313" key="2">
    <source>
        <dbReference type="Proteomes" id="UP000220158"/>
    </source>
</evidence>
<proteinExistence type="predicted"/>
<keyword evidence="2" id="KW-1185">Reference proteome</keyword>
<dbReference type="Proteomes" id="UP000220158">
    <property type="component" value="Chromosome 4"/>
</dbReference>
<evidence type="ECO:0000313" key="1">
    <source>
        <dbReference type="EMBL" id="CRG98800.1"/>
    </source>
</evidence>
<dbReference type="EMBL" id="LN835299">
    <property type="protein sequence ID" value="CRG98800.1"/>
    <property type="molecule type" value="Genomic_DNA"/>
</dbReference>
<sequence length="1570" mass="187274">MSTDKWNKLYVYNHGNLNKSFENSSSNCHNKNITYLKEKNGIYTDIIFQKSKDNNEKANTKKNDIKIEVSDINKDIKLHVKKLYTRQLNGLEKMDSNMINNSDKATTRNIEFFPTLKHSDYKIINSQIFNINKKIDPVYSNSELKNNLSLRKNPESHISTHENVHNNLKFANYPCAIRNNDVKTLLHNNLLFLSGLKNEHESNLNVNKKKKINNFIKNKNDLNKQEIENEYLKSPIISKENKVCSDSNKTKLYSYVEPVCNGNTNIFLNKEKQNLLNDCFLKNNTTNCNKNYVSEETNKENNFNKKFIYGINNQESITHHDNNSKFKKRNNDVEYTEKCNINISKLIHSYKEYQKKKQEEANTEILSKFNKKKINNSINENKFSKRNKNIDKNNINEHCNLHEDSIDKVKLDNGIIANEIEIKSCAILKHSNEVSDNEKNEGNLFNSLNKSTNKLCTQDSDSNLCFNKKYDKIKKKKKKKNIADNKNNFNYKTNMGKLNDSLNCTVLNDSYFHRINDTDYIYEHKKDENKKNNHNDKIDNLIYKNKIAHDSMNSFLCKKVLEILKSKENIIFNKPDKTIIKEVNKDIDSSKNLREDKKEIIHFDNDEKNKKCKLNSSNNNKSTNDSNENTNYINNIYSDNTYINKNINNNISNNCSNNFILHNASFSNSNISSIENFKLYNHTLETFTSSSNNNTFNLINFKNGRKNNSVKMKKLKDNTISKNYISYKKEIKSKKVIFEKISMNNEKSKLKNYSNSIDNTLLNNNEINFISNEDLNSFDILCEKNINNVENFCLNDIIVKDIEEKKMNKLFFEEICVFRLNEKNDIYDYNSQPVNLFHNRSLSNIDLTKLEINKKHYKDINDEVKNLIKKEDAYEIEMNIGLVFRKFIPVTMNLSCNYLLIKKNEKNIITCISYSNILEINMLKKNERRKIFLFKLVYVFKKKKQSEKKVTLLFRTNKIEVYNKIKSKVEPILMKESKNKEYIDIETVYSYIIEKYKKMHILYLRQLLQNVEKILRKFIFKLFFHKLKLKHAYLKKIEYIKKQRSKLIQGMMDKLEFSLRKKLQNYFNLLLIKTYEKSIVNYQVKTNSILFNMIIKEKTVYQEKLDKQNTYLLFNVLYSLYKKKMTNYFNYFVNNNRILSKGKNAFSYTITHLNSILLEYDRRIKCFVLSKLKFNYDHISYFSFVMYKLYFKRIFLGYLRIRDNRLNVKFFIEKNVYNLVRIISKTIENQKYYAFLKLQKHIFQEKERKNKIICDNLIYANNELCNNLDKIAIEKGINKLECIYKFKVKENLVKYYYRLKGPQINNKHFNHCLKYCSIFVYILSKIIQRKVHNSFYFFVLKCFQDNNKSRLIYSMKMLELILIKKNKRYILDLLKFYDKYPYLFKYRHLSKIEVFIISIENFIYFCNKKLLLNFILKLHYLKYQGRIIKAYTCIGNLYKFIDIIHQKIQSHIYEPFRLLLQNAQEKNHKMIKEKLNIKKTQLKISNNKIPSMLSFKNDDTSSNRLNLMKKYPLFFYNSDISPDCTTIADDKLSLQSNDSISNIFSYAYEDMDKIKRKIYDFNTKISHVNL</sequence>
<dbReference type="KEGG" id="prel:PRELSG_0415000"/>
<dbReference type="OMA" id="YTITHLN"/>
<name>A0A1J1H1L0_PLARL</name>
<accession>A0A1J1H1L0</accession>
<dbReference type="GeneID" id="39734900"/>
<reference evidence="1 2" key="1">
    <citation type="submission" date="2015-04" db="EMBL/GenBank/DDBJ databases">
        <authorList>
            <consortium name="Pathogen Informatics"/>
        </authorList>
    </citation>
    <scope>NUCLEOTIDE SEQUENCE [LARGE SCALE GENOMIC DNA]</scope>
    <source>
        <strain evidence="1 2">SGS1</strain>
    </source>
</reference>
<dbReference type="OrthoDB" id="371968at2759"/>
<protein>
    <submittedName>
        <fullName evidence="1">Uncharacterized protein</fullName>
    </submittedName>
</protein>
<organism evidence="1 2">
    <name type="scientific">Plasmodium relictum</name>
    <dbReference type="NCBI Taxonomy" id="85471"/>
    <lineage>
        <taxon>Eukaryota</taxon>
        <taxon>Sar</taxon>
        <taxon>Alveolata</taxon>
        <taxon>Apicomplexa</taxon>
        <taxon>Aconoidasida</taxon>
        <taxon>Haemosporida</taxon>
        <taxon>Plasmodiidae</taxon>
        <taxon>Plasmodium</taxon>
        <taxon>Plasmodium (Haemamoeba)</taxon>
    </lineage>
</organism>